<dbReference type="GO" id="GO:0048487">
    <property type="term" value="F:beta-tubulin binding"/>
    <property type="evidence" value="ECO:0007669"/>
    <property type="project" value="InterPro"/>
</dbReference>
<dbReference type="PANTHER" id="PTHR12658">
    <property type="entry name" value="BETA-TUBULIN COFACTOR D"/>
    <property type="match status" value="1"/>
</dbReference>
<dbReference type="Pfam" id="PF23579">
    <property type="entry name" value="ARM_TBCD"/>
    <property type="match status" value="1"/>
</dbReference>
<evidence type="ECO:0000259" key="3">
    <source>
        <dbReference type="Pfam" id="PF25767"/>
    </source>
</evidence>
<proteinExistence type="predicted"/>
<organism evidence="4 5">
    <name type="scientific">Aureobasidium namibiae CBS 147.97</name>
    <dbReference type="NCBI Taxonomy" id="1043004"/>
    <lineage>
        <taxon>Eukaryota</taxon>
        <taxon>Fungi</taxon>
        <taxon>Dikarya</taxon>
        <taxon>Ascomycota</taxon>
        <taxon>Pezizomycotina</taxon>
        <taxon>Dothideomycetes</taxon>
        <taxon>Dothideomycetidae</taxon>
        <taxon>Dothideales</taxon>
        <taxon>Saccotheciaceae</taxon>
        <taxon>Aureobasidium</taxon>
    </lineage>
</organism>
<dbReference type="InterPro" id="IPR058033">
    <property type="entry name" value="ARM_TBCD_2nd"/>
</dbReference>
<dbReference type="SUPFAM" id="SSF48371">
    <property type="entry name" value="ARM repeat"/>
    <property type="match status" value="1"/>
</dbReference>
<dbReference type="STRING" id="1043004.A0A074WJM7"/>
<protein>
    <submittedName>
        <fullName evidence="4">Uncharacterized protein</fullName>
    </submittedName>
</protein>
<accession>A0A074WJM7</accession>
<dbReference type="GeneID" id="25415435"/>
<dbReference type="EMBL" id="KL584713">
    <property type="protein sequence ID" value="KEQ71819.1"/>
    <property type="molecule type" value="Genomic_DNA"/>
</dbReference>
<dbReference type="GO" id="GO:0007021">
    <property type="term" value="P:tubulin complex assembly"/>
    <property type="evidence" value="ECO:0007669"/>
    <property type="project" value="InterPro"/>
</dbReference>
<dbReference type="GO" id="GO:0007023">
    <property type="term" value="P:post-chaperonin tubulin folding pathway"/>
    <property type="evidence" value="ECO:0007669"/>
    <property type="project" value="InterPro"/>
</dbReference>
<evidence type="ECO:0000313" key="4">
    <source>
        <dbReference type="EMBL" id="KEQ71819.1"/>
    </source>
</evidence>
<name>A0A074WJM7_9PEZI</name>
<evidence type="ECO:0000313" key="5">
    <source>
        <dbReference type="Proteomes" id="UP000027730"/>
    </source>
</evidence>
<dbReference type="InterPro" id="IPR022577">
    <property type="entry name" value="TBCD_C"/>
</dbReference>
<dbReference type="Pfam" id="PF12612">
    <property type="entry name" value="TFCD_C"/>
    <property type="match status" value="2"/>
</dbReference>
<keyword evidence="1" id="KW-0143">Chaperone</keyword>
<dbReference type="Proteomes" id="UP000027730">
    <property type="component" value="Unassembled WGS sequence"/>
</dbReference>
<evidence type="ECO:0000256" key="1">
    <source>
        <dbReference type="ARBA" id="ARBA00023186"/>
    </source>
</evidence>
<dbReference type="AlphaFoldDB" id="A0A074WJM7"/>
<gene>
    <name evidence="4" type="ORF">M436DRAFT_74221</name>
</gene>
<dbReference type="GO" id="GO:0000226">
    <property type="term" value="P:microtubule cytoskeleton organization"/>
    <property type="evidence" value="ECO:0007669"/>
    <property type="project" value="TreeGrafter"/>
</dbReference>
<dbReference type="GO" id="GO:0005096">
    <property type="term" value="F:GTPase activator activity"/>
    <property type="evidence" value="ECO:0007669"/>
    <property type="project" value="InterPro"/>
</dbReference>
<sequence length="1141" mass="125184">MAAEVDDELKLMRASAGLLSDLHVAIQKLLWKRGDKRVHHLVRLRDLDHVIQLVEPFQGEPQLLDAHLKSLVPPIVEAYLAFLQISQAKSPSSVTVSLDVAASKLLYTFCKVRGEKIIIGFLNNEPRYLELILTNLENSKILSANSDTAWEKSYVSLLWLTHLMLVPFDLRTISGTARLPETHEHMSLQPEVPSIARRVIALGVHYLTSATREQDAAAKMLVRLVTRPDMQSLDLPAAIVSWALTKLLNPSASPSSNLHTFLGPLRFLVGMTASVDTPGLASLIPSMYSAGQRLMDDAMLAFLSSSAVTKKLVVKLLRNVALLSLQSSFDSLVDFFEVTSVLEETIEYCLQSLEDRDTPVRFAASKALSMIVLRLDSGMGHEVVQAVLDSFREDMPKSSAKPDFGAANALRWHGLTLTLAHALFRRSASPQQLPEILNALLLALSFEQRSAVGVSTGSNVRDAACFGIWSLSRRYTTKELLSADTSLIGFDFYRDAASIIQVVAIQLLLSACLDPSGNIRRGSSAALQELIGRHPDQVSNGISLVQVVDYHAVGLRQRAMVDVAQNAASLDPMYREALLAALGKWRGLGSTDVSSREAAAESVGLLCAPQSPQHVSITLANLEQCLYAFPSSDLEQCHGSLLALSRIIDTKMLQQNKSSGPNSNMEDMSFLISLWDLFSEDKSLYRNQTSRATRAELPSAVARLLASLSELSLLRAAERLDLSSRTLNLSQIVSRLISSSESSISLVLPRLVRALSLLCQSGHTTTPILNLSDCLSKIAHDSMSMVLQRSGRVVALGAVFPWLQDIYTCDQIAAFSLLSNMIRTAPLIEWRIVALHAMDLIIQAGAIGTDVLPELISALDAGLNDYTITERGDVGSLVRTQAIQCVQSMWEPGQPQLQPASMRLLEGNVIRLALEKMDRVRNQAARCLAQISGSRSAFDMDVTSYQYFSNLFAPLNENPPVWKRDAILKGSISCAGVGAEGLLRASRMALVDTISRGSIDMRSDCLSALTGFLREMIAKEAETQALMELIAYLLDTLPSIVPSNSPFKWRTLLSLVQKAHFKSNNIPRILAAVEMYQALAEISATRADTLKKLASMLKTNPYPTVRTAVAECLFLATNDRALRDVDWSRPSRTYSLKVDVR</sequence>
<dbReference type="OrthoDB" id="10253476at2759"/>
<feature type="domain" description="Tubulin-folding cofactor D ARM repeats" evidence="3">
    <location>
        <begin position="335"/>
        <end position="542"/>
    </location>
</feature>
<reference evidence="4 5" key="1">
    <citation type="journal article" date="2014" name="BMC Genomics">
        <title>Genome sequencing of four Aureobasidium pullulans varieties: biotechnological potential, stress tolerance, and description of new species.</title>
        <authorList>
            <person name="Gostin Ar C."/>
            <person name="Ohm R.A."/>
            <person name="Kogej T."/>
            <person name="Sonjak S."/>
            <person name="Turk M."/>
            <person name="Zajc J."/>
            <person name="Zalar P."/>
            <person name="Grube M."/>
            <person name="Sun H."/>
            <person name="Han J."/>
            <person name="Sharma A."/>
            <person name="Chiniquy J."/>
            <person name="Ngan C.Y."/>
            <person name="Lipzen A."/>
            <person name="Barry K."/>
            <person name="Grigoriev I.V."/>
            <person name="Gunde-Cimerman N."/>
        </authorList>
    </citation>
    <scope>NUCLEOTIDE SEQUENCE [LARGE SCALE GENOMIC DNA]</scope>
    <source>
        <strain evidence="4 5">CBS 147.97</strain>
    </source>
</reference>
<feature type="domain" description="Tubulin-folding cofactor D C-terminal" evidence="2">
    <location>
        <begin position="964"/>
        <end position="1068"/>
    </location>
</feature>
<dbReference type="HOGENOM" id="CLU_003043_3_0_1"/>
<dbReference type="PANTHER" id="PTHR12658:SF0">
    <property type="entry name" value="TUBULIN-SPECIFIC CHAPERONE D"/>
    <property type="match status" value="1"/>
</dbReference>
<dbReference type="Gene3D" id="1.25.10.10">
    <property type="entry name" value="Leucine-rich Repeat Variant"/>
    <property type="match status" value="1"/>
</dbReference>
<keyword evidence="5" id="KW-1185">Reference proteome</keyword>
<dbReference type="RefSeq" id="XP_013426056.1">
    <property type="nucleotide sequence ID" value="XM_013570602.1"/>
</dbReference>
<feature type="domain" description="Tubulin-folding cofactor D C-terminal" evidence="2">
    <location>
        <begin position="907"/>
        <end position="953"/>
    </location>
</feature>
<dbReference type="Pfam" id="PF25767">
    <property type="entry name" value="ARM_TBCD_2nd"/>
    <property type="match status" value="1"/>
</dbReference>
<dbReference type="InterPro" id="IPR033162">
    <property type="entry name" value="TBCD"/>
</dbReference>
<dbReference type="InterPro" id="IPR011989">
    <property type="entry name" value="ARM-like"/>
</dbReference>
<dbReference type="InterPro" id="IPR016024">
    <property type="entry name" value="ARM-type_fold"/>
</dbReference>
<evidence type="ECO:0000259" key="2">
    <source>
        <dbReference type="Pfam" id="PF12612"/>
    </source>
</evidence>